<evidence type="ECO:0000313" key="1">
    <source>
        <dbReference type="EMBL" id="MBD2721250.1"/>
    </source>
</evidence>
<keyword evidence="2" id="KW-1185">Reference proteome</keyword>
<name>A0ABR8JQ94_9BACT</name>
<accession>A0ABR8JQ94</accession>
<evidence type="ECO:0000313" key="2">
    <source>
        <dbReference type="Proteomes" id="UP000606003"/>
    </source>
</evidence>
<evidence type="ECO:0008006" key="3">
    <source>
        <dbReference type="Google" id="ProtNLM"/>
    </source>
</evidence>
<proteinExistence type="predicted"/>
<dbReference type="EMBL" id="JACXAC010000001">
    <property type="protein sequence ID" value="MBD2721250.1"/>
    <property type="molecule type" value="Genomic_DNA"/>
</dbReference>
<dbReference type="Proteomes" id="UP000606003">
    <property type="component" value="Unassembled WGS sequence"/>
</dbReference>
<organism evidence="1 2">
    <name type="scientific">Hymenobacter armeniacus</name>
    <dbReference type="NCBI Taxonomy" id="2771358"/>
    <lineage>
        <taxon>Bacteria</taxon>
        <taxon>Pseudomonadati</taxon>
        <taxon>Bacteroidota</taxon>
        <taxon>Cytophagia</taxon>
        <taxon>Cytophagales</taxon>
        <taxon>Hymenobacteraceae</taxon>
        <taxon>Hymenobacter</taxon>
    </lineage>
</organism>
<protein>
    <recommendedName>
        <fullName evidence="3">DUF4249 domain-containing protein</fullName>
    </recommendedName>
</protein>
<gene>
    <name evidence="1" type="ORF">IC234_03850</name>
</gene>
<comment type="caution">
    <text evidence="1">The sequence shown here is derived from an EMBL/GenBank/DDBJ whole genome shotgun (WGS) entry which is preliminary data.</text>
</comment>
<sequence>MLSGVGLALAAGLPACKNEVDVTPQTDKAYYPVAVGNSWTYAVADTTWSEARLVNRVVVPSVPTVNAFKLRETITETFTDAAGNKAYRLVRAKMVPPSTAWVDDSVFVLTANDQFVALSRNNVRTVELVFPVKDEGTWNLNAFNNSAQDTVTNQTRQYTRVGQAYTTGGGATGLPGKAYSTTLTTNNTGTAAENSLIKRSGYQQVFAKGIGPVFRRRFNKSFFNYPDPNNTSVQIYVDGSYFGARTRHETLIDYVVK</sequence>
<dbReference type="RefSeq" id="WP_190922501.1">
    <property type="nucleotide sequence ID" value="NZ_JACXAC010000001.1"/>
</dbReference>
<reference evidence="1 2" key="1">
    <citation type="submission" date="2020-09" db="EMBL/GenBank/DDBJ databases">
        <authorList>
            <person name="Kim M.K."/>
        </authorList>
    </citation>
    <scope>NUCLEOTIDE SEQUENCE [LARGE SCALE GENOMIC DNA]</scope>
    <source>
        <strain evidence="1 2">BT189</strain>
    </source>
</reference>